<dbReference type="PROSITE" id="PS00108">
    <property type="entry name" value="PROTEIN_KINASE_ST"/>
    <property type="match status" value="1"/>
</dbReference>
<dbReference type="SUPFAM" id="SSF56112">
    <property type="entry name" value="Protein kinase-like (PK-like)"/>
    <property type="match status" value="1"/>
</dbReference>
<dbReference type="Gene3D" id="3.60.40.10">
    <property type="entry name" value="PPM-type phosphatase domain"/>
    <property type="match status" value="1"/>
</dbReference>
<dbReference type="SMART" id="SM00220">
    <property type="entry name" value="S_TKc"/>
    <property type="match status" value="1"/>
</dbReference>
<dbReference type="KEGG" id="mtun:MTUNDRAET4_2538"/>
<dbReference type="InterPro" id="IPR000719">
    <property type="entry name" value="Prot_kinase_dom"/>
</dbReference>
<keyword evidence="6" id="KW-1133">Transmembrane helix</keyword>
<dbReference type="SUPFAM" id="SSF81606">
    <property type="entry name" value="PP2C-like"/>
    <property type="match status" value="1"/>
</dbReference>
<dbReference type="PANTHER" id="PTHR43289">
    <property type="entry name" value="MITOGEN-ACTIVATED PROTEIN KINASE KINASE KINASE 20-RELATED"/>
    <property type="match status" value="1"/>
</dbReference>
<dbReference type="PROSITE" id="PS51746">
    <property type="entry name" value="PPM_2"/>
    <property type="match status" value="1"/>
</dbReference>
<keyword evidence="4" id="KW-0067">ATP-binding</keyword>
<name>A0A4U8Z279_METTU</name>
<dbReference type="RefSeq" id="WP_244605798.1">
    <property type="nucleotide sequence ID" value="NZ_CP139089.1"/>
</dbReference>
<evidence type="ECO:0000259" key="7">
    <source>
        <dbReference type="PROSITE" id="PS50011"/>
    </source>
</evidence>
<dbReference type="Pfam" id="PF13672">
    <property type="entry name" value="PP2C_2"/>
    <property type="match status" value="1"/>
</dbReference>
<dbReference type="InterPro" id="IPR008271">
    <property type="entry name" value="Ser/Thr_kinase_AS"/>
</dbReference>
<dbReference type="AlphaFoldDB" id="A0A4U8Z279"/>
<keyword evidence="1" id="KW-0808">Transferase</keyword>
<keyword evidence="3" id="KW-0418">Kinase</keyword>
<evidence type="ECO:0000256" key="5">
    <source>
        <dbReference type="SAM" id="MobiDB-lite"/>
    </source>
</evidence>
<evidence type="ECO:0000313" key="10">
    <source>
        <dbReference type="Proteomes" id="UP000294360"/>
    </source>
</evidence>
<accession>A0A4U8Z279</accession>
<keyword evidence="6" id="KW-0812">Transmembrane</keyword>
<evidence type="ECO:0000259" key="8">
    <source>
        <dbReference type="PROSITE" id="PS51746"/>
    </source>
</evidence>
<feature type="domain" description="Protein kinase" evidence="7">
    <location>
        <begin position="279"/>
        <end position="537"/>
    </location>
</feature>
<dbReference type="CDD" id="cd14014">
    <property type="entry name" value="STKc_PknB_like"/>
    <property type="match status" value="1"/>
</dbReference>
<dbReference type="InterPro" id="IPR011009">
    <property type="entry name" value="Kinase-like_dom_sf"/>
</dbReference>
<sequence>MTRDAPPPIADSGSGRLDVQAGLKSERGRRERNEDYAGVYFGTPDQRARLGVVAAIADGIGGAKGGRVAAELAVRSFIDGYLSQSETRGVRLAGARCLEAINRWTHAMGRADAGLQGMGSTFTALILRGRQAHILHVGDSRLYRLRDDRLSLLTNDHTLRGAGRNHILTRAIGPAAGLQIDYVMEDARPHDRFLLCSDGVHGVLSERALEAELARRAAPEETAAQIVDAAIDARGGDNATALVIDVLSLPAANLADLQLAAAAIPIAPPPNAGARVDDYFLGAMISDGPYSRVFSGIDEATHQPVIVKFPKPLVAADAILRQAFLRESWIATRVRSPFVAECVEVPSQRRSCLYTVMPLYQGETLERRLLRAPTIRLASGLGIAIKLAKAVAALHRAGVIHRDVKPDNVILQPDGGLKLVDLGVARLPQLEDVPMAAAPGTPSFMAPELIAGAAGDEKSDQFALGVTIFRMFTGALPYGEIEPFSHPRFGRAVALTKLRPDLPAWLDRLLARAFALRPEDRFDDVLELIFELEHGADRARPIDDAPAPLYERNPLIVWKAISAMLAAALIAALALHRH</sequence>
<dbReference type="CDD" id="cd00143">
    <property type="entry name" value="PP2Cc"/>
    <property type="match status" value="1"/>
</dbReference>
<evidence type="ECO:0000256" key="1">
    <source>
        <dbReference type="ARBA" id="ARBA00022679"/>
    </source>
</evidence>
<dbReference type="EMBL" id="LR536450">
    <property type="protein sequence ID" value="VFU09425.1"/>
    <property type="molecule type" value="Genomic_DNA"/>
</dbReference>
<keyword evidence="2" id="KW-0547">Nucleotide-binding</keyword>
<keyword evidence="6" id="KW-0472">Membrane</keyword>
<dbReference type="GO" id="GO:0004674">
    <property type="term" value="F:protein serine/threonine kinase activity"/>
    <property type="evidence" value="ECO:0007669"/>
    <property type="project" value="TreeGrafter"/>
</dbReference>
<gene>
    <name evidence="9" type="ORF">MTUNDRAET4_2538</name>
</gene>
<dbReference type="InterPro" id="IPR036457">
    <property type="entry name" value="PPM-type-like_dom_sf"/>
</dbReference>
<evidence type="ECO:0000256" key="6">
    <source>
        <dbReference type="SAM" id="Phobius"/>
    </source>
</evidence>
<dbReference type="Pfam" id="PF00069">
    <property type="entry name" value="Pkinase"/>
    <property type="match status" value="1"/>
</dbReference>
<dbReference type="Proteomes" id="UP000294360">
    <property type="component" value="Chromosome"/>
</dbReference>
<reference evidence="9 10" key="1">
    <citation type="submission" date="2019-03" db="EMBL/GenBank/DDBJ databases">
        <authorList>
            <person name="Kox A.R. M."/>
        </authorList>
    </citation>
    <scope>NUCLEOTIDE SEQUENCE [LARGE SCALE GENOMIC DNA]</scope>
    <source>
        <strain evidence="9">MTUNDRAET4 annotated genome</strain>
    </source>
</reference>
<organism evidence="9 10">
    <name type="scientific">Methylocella tundrae</name>
    <dbReference type="NCBI Taxonomy" id="227605"/>
    <lineage>
        <taxon>Bacteria</taxon>
        <taxon>Pseudomonadati</taxon>
        <taxon>Pseudomonadota</taxon>
        <taxon>Alphaproteobacteria</taxon>
        <taxon>Hyphomicrobiales</taxon>
        <taxon>Beijerinckiaceae</taxon>
        <taxon>Methylocella</taxon>
    </lineage>
</organism>
<evidence type="ECO:0000256" key="2">
    <source>
        <dbReference type="ARBA" id="ARBA00022741"/>
    </source>
</evidence>
<dbReference type="SMART" id="SM00331">
    <property type="entry name" value="PP2C_SIG"/>
    <property type="match status" value="1"/>
</dbReference>
<protein>
    <submittedName>
        <fullName evidence="9">Protein phosphatase</fullName>
    </submittedName>
</protein>
<dbReference type="GO" id="GO:0005524">
    <property type="term" value="F:ATP binding"/>
    <property type="evidence" value="ECO:0007669"/>
    <property type="project" value="UniProtKB-KW"/>
</dbReference>
<dbReference type="PROSITE" id="PS50011">
    <property type="entry name" value="PROTEIN_KINASE_DOM"/>
    <property type="match status" value="1"/>
</dbReference>
<dbReference type="Gene3D" id="1.10.510.10">
    <property type="entry name" value="Transferase(Phosphotransferase) domain 1"/>
    <property type="match status" value="1"/>
</dbReference>
<evidence type="ECO:0000313" key="9">
    <source>
        <dbReference type="EMBL" id="VFU09425.1"/>
    </source>
</evidence>
<evidence type="ECO:0000256" key="3">
    <source>
        <dbReference type="ARBA" id="ARBA00022777"/>
    </source>
</evidence>
<feature type="region of interest" description="Disordered" evidence="5">
    <location>
        <begin position="1"/>
        <end position="29"/>
    </location>
</feature>
<dbReference type="InterPro" id="IPR001932">
    <property type="entry name" value="PPM-type_phosphatase-like_dom"/>
</dbReference>
<evidence type="ECO:0000256" key="4">
    <source>
        <dbReference type="ARBA" id="ARBA00022840"/>
    </source>
</evidence>
<feature type="domain" description="PPM-type phosphatase" evidence="8">
    <location>
        <begin position="20"/>
        <end position="246"/>
    </location>
</feature>
<dbReference type="PANTHER" id="PTHR43289:SF34">
    <property type="entry name" value="SERINE_THREONINE-PROTEIN KINASE YBDM-RELATED"/>
    <property type="match status" value="1"/>
</dbReference>
<dbReference type="SMART" id="SM00332">
    <property type="entry name" value="PP2Cc"/>
    <property type="match status" value="1"/>
</dbReference>
<feature type="transmembrane region" description="Helical" evidence="6">
    <location>
        <begin position="556"/>
        <end position="575"/>
    </location>
</feature>
<proteinExistence type="predicted"/>